<comment type="caution">
    <text evidence="1">The sequence shown here is derived from an EMBL/GenBank/DDBJ whole genome shotgun (WGS) entry which is preliminary data.</text>
</comment>
<dbReference type="EMBL" id="VSSQ01000004">
    <property type="protein sequence ID" value="MPL57466.1"/>
    <property type="molecule type" value="Genomic_DNA"/>
</dbReference>
<accession>A0A644SS30</accession>
<sequence length="131" mass="13930">MLSRYLPSDGAIRSSAQYGISEMLAAVAMLLTDKNTERSAAAPDSRDAVQVLKVGQICRAGDAMLVHSSVRANHTSGLFAQVELGAELFRSQSSSCFGGFSLVWSFSGCLHGSSMPLGLAFSSAKLRYICF</sequence>
<proteinExistence type="predicted"/>
<evidence type="ECO:0000313" key="1">
    <source>
        <dbReference type="EMBL" id="MPL57466.1"/>
    </source>
</evidence>
<name>A0A644SS30_9ZZZZ</name>
<gene>
    <name evidence="1" type="ORF">SDC9_02971</name>
</gene>
<reference evidence="1" key="1">
    <citation type="submission" date="2019-08" db="EMBL/GenBank/DDBJ databases">
        <authorList>
            <person name="Kucharzyk K."/>
            <person name="Murdoch R.W."/>
            <person name="Higgins S."/>
            <person name="Loffler F."/>
        </authorList>
    </citation>
    <scope>NUCLEOTIDE SEQUENCE</scope>
</reference>
<organism evidence="1">
    <name type="scientific">bioreactor metagenome</name>
    <dbReference type="NCBI Taxonomy" id="1076179"/>
    <lineage>
        <taxon>unclassified sequences</taxon>
        <taxon>metagenomes</taxon>
        <taxon>ecological metagenomes</taxon>
    </lineage>
</organism>
<dbReference type="AlphaFoldDB" id="A0A644SS30"/>
<protein>
    <submittedName>
        <fullName evidence="1">Uncharacterized protein</fullName>
    </submittedName>
</protein>